<feature type="non-terminal residue" evidence="2">
    <location>
        <position position="1"/>
    </location>
</feature>
<name>A0A0F9BV90_9ZZZZ</name>
<accession>A0A0F9BV90</accession>
<proteinExistence type="predicted"/>
<dbReference type="Gene3D" id="3.30.420.280">
    <property type="match status" value="1"/>
</dbReference>
<sequence>RRIIGWGNVRQQLKLFQNEQGDEESKFQVFSTCVNFIKTFPANVHDEHKPEDLDTHGEDHTADEFRYGVQSLPPKSSDKYTPPTHHRSPKAFLEKMKGKGRRTDGMR</sequence>
<evidence type="ECO:0000256" key="1">
    <source>
        <dbReference type="SAM" id="MobiDB-lite"/>
    </source>
</evidence>
<dbReference type="EMBL" id="LAZR01050005">
    <property type="protein sequence ID" value="KKK88321.1"/>
    <property type="molecule type" value="Genomic_DNA"/>
</dbReference>
<comment type="caution">
    <text evidence="2">The sequence shown here is derived from an EMBL/GenBank/DDBJ whole genome shotgun (WGS) entry which is preliminary data.</text>
</comment>
<protein>
    <recommendedName>
        <fullName evidence="3">Terminase large subunit gp17-like C-terminal domain-containing protein</fullName>
    </recommendedName>
</protein>
<reference evidence="2" key="1">
    <citation type="journal article" date="2015" name="Nature">
        <title>Complex archaea that bridge the gap between prokaryotes and eukaryotes.</title>
        <authorList>
            <person name="Spang A."/>
            <person name="Saw J.H."/>
            <person name="Jorgensen S.L."/>
            <person name="Zaremba-Niedzwiedzka K."/>
            <person name="Martijn J."/>
            <person name="Lind A.E."/>
            <person name="van Eijk R."/>
            <person name="Schleper C."/>
            <person name="Guy L."/>
            <person name="Ettema T.J."/>
        </authorList>
    </citation>
    <scope>NUCLEOTIDE SEQUENCE</scope>
</reference>
<evidence type="ECO:0008006" key="3">
    <source>
        <dbReference type="Google" id="ProtNLM"/>
    </source>
</evidence>
<evidence type="ECO:0000313" key="2">
    <source>
        <dbReference type="EMBL" id="KKK88321.1"/>
    </source>
</evidence>
<gene>
    <name evidence="2" type="ORF">LCGC14_2744320</name>
</gene>
<feature type="region of interest" description="Disordered" evidence="1">
    <location>
        <begin position="46"/>
        <end position="107"/>
    </location>
</feature>
<feature type="compositionally biased region" description="Basic and acidic residues" evidence="1">
    <location>
        <begin position="46"/>
        <end position="66"/>
    </location>
</feature>
<organism evidence="2">
    <name type="scientific">marine sediment metagenome</name>
    <dbReference type="NCBI Taxonomy" id="412755"/>
    <lineage>
        <taxon>unclassified sequences</taxon>
        <taxon>metagenomes</taxon>
        <taxon>ecological metagenomes</taxon>
    </lineage>
</organism>
<dbReference type="AlphaFoldDB" id="A0A0F9BV90"/>
<feature type="compositionally biased region" description="Basic and acidic residues" evidence="1">
    <location>
        <begin position="92"/>
        <end position="107"/>
    </location>
</feature>